<dbReference type="AlphaFoldDB" id="A0A9W6RZF4"/>
<evidence type="ECO:0000256" key="6">
    <source>
        <dbReference type="ARBA" id="ARBA00022989"/>
    </source>
</evidence>
<dbReference type="InterPro" id="IPR035906">
    <property type="entry name" value="MetI-like_sf"/>
</dbReference>
<dbReference type="Proteomes" id="UP001165074">
    <property type="component" value="Unassembled WGS sequence"/>
</dbReference>
<comment type="subcellular location">
    <subcellularLocation>
        <location evidence="1 8">Cell membrane</location>
        <topology evidence="1 8">Multi-pass membrane protein</topology>
    </subcellularLocation>
</comment>
<dbReference type="InterPro" id="IPR000515">
    <property type="entry name" value="MetI-like"/>
</dbReference>
<feature type="transmembrane region" description="Helical" evidence="8">
    <location>
        <begin position="81"/>
        <end position="101"/>
    </location>
</feature>
<dbReference type="Pfam" id="PF00528">
    <property type="entry name" value="BPD_transp_1"/>
    <property type="match status" value="1"/>
</dbReference>
<evidence type="ECO:0000256" key="2">
    <source>
        <dbReference type="ARBA" id="ARBA00022448"/>
    </source>
</evidence>
<feature type="transmembrane region" description="Helical" evidence="8">
    <location>
        <begin position="30"/>
        <end position="50"/>
    </location>
</feature>
<dbReference type="PANTHER" id="PTHR30614:SF0">
    <property type="entry name" value="L-CYSTINE TRANSPORT SYSTEM PERMEASE PROTEIN TCYL"/>
    <property type="match status" value="1"/>
</dbReference>
<evidence type="ECO:0000256" key="5">
    <source>
        <dbReference type="ARBA" id="ARBA00022970"/>
    </source>
</evidence>
<keyword evidence="11" id="KW-1185">Reference proteome</keyword>
<dbReference type="GO" id="GO:0006865">
    <property type="term" value="P:amino acid transport"/>
    <property type="evidence" value="ECO:0007669"/>
    <property type="project" value="UniProtKB-KW"/>
</dbReference>
<dbReference type="Gene3D" id="1.10.3720.10">
    <property type="entry name" value="MetI-like"/>
    <property type="match status" value="1"/>
</dbReference>
<comment type="similarity">
    <text evidence="8">Belongs to the binding-protein-dependent transport system permease family.</text>
</comment>
<keyword evidence="4 8" id="KW-0812">Transmembrane</keyword>
<dbReference type="PROSITE" id="PS50928">
    <property type="entry name" value="ABC_TM1"/>
    <property type="match status" value="1"/>
</dbReference>
<organism evidence="10 11">
    <name type="scientific">Actinoallomurus iriomotensis</name>
    <dbReference type="NCBI Taxonomy" id="478107"/>
    <lineage>
        <taxon>Bacteria</taxon>
        <taxon>Bacillati</taxon>
        <taxon>Actinomycetota</taxon>
        <taxon>Actinomycetes</taxon>
        <taxon>Streptosporangiales</taxon>
        <taxon>Thermomonosporaceae</taxon>
        <taxon>Actinoallomurus</taxon>
    </lineage>
</organism>
<keyword evidence="5" id="KW-0029">Amino-acid transport</keyword>
<evidence type="ECO:0000256" key="3">
    <source>
        <dbReference type="ARBA" id="ARBA00022475"/>
    </source>
</evidence>
<feature type="transmembrane region" description="Helical" evidence="8">
    <location>
        <begin position="253"/>
        <end position="272"/>
    </location>
</feature>
<evidence type="ECO:0000313" key="10">
    <source>
        <dbReference type="EMBL" id="GLY82962.1"/>
    </source>
</evidence>
<gene>
    <name evidence="10" type="ORF">Airi02_008920</name>
</gene>
<comment type="caution">
    <text evidence="10">The sequence shown here is derived from an EMBL/GenBank/DDBJ whole genome shotgun (WGS) entry which is preliminary data.</text>
</comment>
<sequence length="284" mass="30617">MDRSAPGGQLSVATAQEAAPRLTRRRRRQLVLGGEYAIFVVVIVALVASADWGQIHTNFANWSIAKQLFPDVITVGLRNTLIYTITGFVLGLAAGLVLALMRLSSAAPYRWFALVYIEVFRGLPALLIFVFVGTGVPLAFPGTNLPGGVYGQAALALGLVSAAYMAETIRAGIEAVPRGQMEAARTLGMSHGRAMRTIVVPQALRIVIPPLTNELVLLFKDSSLALFLGLTLTERELSKYANDVASQQGNSTPIIVAAICYLIVTIPLSYLARRLEARQKKGQR</sequence>
<reference evidence="10" key="1">
    <citation type="submission" date="2023-03" db="EMBL/GenBank/DDBJ databases">
        <title>Actinoallomurus iriomotensis NBRC 103684.</title>
        <authorList>
            <person name="Ichikawa N."/>
            <person name="Sato H."/>
            <person name="Tonouchi N."/>
        </authorList>
    </citation>
    <scope>NUCLEOTIDE SEQUENCE</scope>
    <source>
        <strain evidence="10">NBRC 103684</strain>
    </source>
</reference>
<keyword evidence="7 8" id="KW-0472">Membrane</keyword>
<keyword evidence="3" id="KW-1003">Cell membrane</keyword>
<evidence type="ECO:0000313" key="11">
    <source>
        <dbReference type="Proteomes" id="UP001165074"/>
    </source>
</evidence>
<dbReference type="InterPro" id="IPR010065">
    <property type="entry name" value="AA_ABC_transptr_permease_3TM"/>
</dbReference>
<evidence type="ECO:0000256" key="8">
    <source>
        <dbReference type="RuleBase" id="RU363032"/>
    </source>
</evidence>
<dbReference type="RefSeq" id="WP_285566947.1">
    <property type="nucleotide sequence ID" value="NZ_BSTK01000001.1"/>
</dbReference>
<dbReference type="EMBL" id="BSTK01000001">
    <property type="protein sequence ID" value="GLY82962.1"/>
    <property type="molecule type" value="Genomic_DNA"/>
</dbReference>
<dbReference type="InterPro" id="IPR043429">
    <property type="entry name" value="ArtM/GltK/GlnP/TcyL/YhdX-like"/>
</dbReference>
<dbReference type="SUPFAM" id="SSF161098">
    <property type="entry name" value="MetI-like"/>
    <property type="match status" value="1"/>
</dbReference>
<feature type="transmembrane region" description="Helical" evidence="8">
    <location>
        <begin position="113"/>
        <end position="136"/>
    </location>
</feature>
<protein>
    <recommendedName>
        <fullName evidence="9">ABC transmembrane type-1 domain-containing protein</fullName>
    </recommendedName>
</protein>
<dbReference type="GO" id="GO:0022857">
    <property type="term" value="F:transmembrane transporter activity"/>
    <property type="evidence" value="ECO:0007669"/>
    <property type="project" value="InterPro"/>
</dbReference>
<accession>A0A9W6RZF4</accession>
<dbReference type="CDD" id="cd06261">
    <property type="entry name" value="TM_PBP2"/>
    <property type="match status" value="1"/>
</dbReference>
<evidence type="ECO:0000256" key="4">
    <source>
        <dbReference type="ARBA" id="ARBA00022692"/>
    </source>
</evidence>
<feature type="domain" description="ABC transmembrane type-1" evidence="9">
    <location>
        <begin position="77"/>
        <end position="272"/>
    </location>
</feature>
<keyword evidence="6 8" id="KW-1133">Transmembrane helix</keyword>
<evidence type="ECO:0000259" key="9">
    <source>
        <dbReference type="PROSITE" id="PS50928"/>
    </source>
</evidence>
<dbReference type="NCBIfam" id="TIGR01726">
    <property type="entry name" value="HEQRo_perm_3TM"/>
    <property type="match status" value="1"/>
</dbReference>
<proteinExistence type="inferred from homology"/>
<dbReference type="PANTHER" id="PTHR30614">
    <property type="entry name" value="MEMBRANE COMPONENT OF AMINO ACID ABC TRANSPORTER"/>
    <property type="match status" value="1"/>
</dbReference>
<dbReference type="GO" id="GO:0043190">
    <property type="term" value="C:ATP-binding cassette (ABC) transporter complex"/>
    <property type="evidence" value="ECO:0007669"/>
    <property type="project" value="InterPro"/>
</dbReference>
<evidence type="ECO:0000256" key="1">
    <source>
        <dbReference type="ARBA" id="ARBA00004651"/>
    </source>
</evidence>
<evidence type="ECO:0000256" key="7">
    <source>
        <dbReference type="ARBA" id="ARBA00023136"/>
    </source>
</evidence>
<name>A0A9W6RZF4_9ACTN</name>
<keyword evidence="2 8" id="KW-0813">Transport</keyword>